<protein>
    <submittedName>
        <fullName evidence="6">Uncharacterized protein</fullName>
    </submittedName>
</protein>
<evidence type="ECO:0000259" key="5">
    <source>
        <dbReference type="Pfam" id="PF08100"/>
    </source>
</evidence>
<keyword evidence="3" id="KW-0949">S-adenosyl-L-methionine</keyword>
<feature type="domain" description="O-methyltransferase dimerisation" evidence="5">
    <location>
        <begin position="99"/>
        <end position="157"/>
    </location>
</feature>
<dbReference type="Pfam" id="PF08100">
    <property type="entry name" value="Dimerisation"/>
    <property type="match status" value="1"/>
</dbReference>
<dbReference type="InterPro" id="IPR036388">
    <property type="entry name" value="WH-like_DNA-bd_sf"/>
</dbReference>
<keyword evidence="1" id="KW-0489">Methyltransferase</keyword>
<keyword evidence="7" id="KW-1185">Reference proteome</keyword>
<dbReference type="Proteomes" id="UP000286045">
    <property type="component" value="Unassembled WGS sequence"/>
</dbReference>
<dbReference type="Pfam" id="PF00891">
    <property type="entry name" value="Methyltransf_2"/>
    <property type="match status" value="1"/>
</dbReference>
<dbReference type="InterPro" id="IPR001077">
    <property type="entry name" value="COMT_C"/>
</dbReference>
<evidence type="ECO:0000256" key="3">
    <source>
        <dbReference type="ARBA" id="ARBA00022691"/>
    </source>
</evidence>
<dbReference type="AlphaFoldDB" id="A0A439CTQ2"/>
<dbReference type="InterPro" id="IPR029063">
    <property type="entry name" value="SAM-dependent_MTases_sf"/>
</dbReference>
<dbReference type="PROSITE" id="PS51683">
    <property type="entry name" value="SAM_OMT_II"/>
    <property type="match status" value="1"/>
</dbReference>
<evidence type="ECO:0000259" key="4">
    <source>
        <dbReference type="Pfam" id="PF00891"/>
    </source>
</evidence>
<keyword evidence="2" id="KW-0808">Transferase</keyword>
<gene>
    <name evidence="6" type="ORF">EKO27_g9604</name>
</gene>
<proteinExistence type="predicted"/>
<dbReference type="InterPro" id="IPR016461">
    <property type="entry name" value="COMT-like"/>
</dbReference>
<dbReference type="SUPFAM" id="SSF53335">
    <property type="entry name" value="S-adenosyl-L-methionine-dependent methyltransferases"/>
    <property type="match status" value="1"/>
</dbReference>
<dbReference type="InterPro" id="IPR036390">
    <property type="entry name" value="WH_DNA-bd_sf"/>
</dbReference>
<evidence type="ECO:0000313" key="6">
    <source>
        <dbReference type="EMBL" id="RWA05502.1"/>
    </source>
</evidence>
<dbReference type="InterPro" id="IPR012967">
    <property type="entry name" value="COMT_dimerisation"/>
</dbReference>
<accession>A0A439CTQ2</accession>
<sequence length="432" mass="48744">MKFNKDDALGLAEGLENLLDDPSFDPETLDHSTRRRLSEAARKLSLATEAPGDTVHRIAHMVHYNTNLLAIAAFYPPFPPFWHSFRRSSEHNLPTNSSFARVETGLFDVLSGLKGAVATHAELAEKTRVDPALLKRLLRYYQSFGIVRQPGDDEYGANNITQALVSLGGRSALPFIHSTVAPAINAMPQFLRENKRANMTDPTYIPWHQGQDTKDPIFKWINDRPEVLKSFMGWMAGQRDGLPTFLSVVDFEKEFARGAAESTPVFVDIGGSMGHQCIAVRQRYPELTGRVVLQDLPKTIEKVKASPLLGFDRIEVMPHDFFTPQPLQGARVYYLRNVLHDWPDEKCVEILQNIKPAMAAESRILIDEMILPEKDAPWRATQQDFIMGACVAAQERSHGEWLALFDRAGLRIESLWKYTEELSDHLISLVPK</sequence>
<reference evidence="6 7" key="1">
    <citation type="submission" date="2018-12" db="EMBL/GenBank/DDBJ databases">
        <title>Draft genome sequence of Xylaria grammica IHI A82.</title>
        <authorList>
            <person name="Buettner E."/>
            <person name="Kellner H."/>
        </authorList>
    </citation>
    <scope>NUCLEOTIDE SEQUENCE [LARGE SCALE GENOMIC DNA]</scope>
    <source>
        <strain evidence="6 7">IHI A82</strain>
    </source>
</reference>
<feature type="domain" description="O-methyltransferase C-terminal" evidence="4">
    <location>
        <begin position="261"/>
        <end position="410"/>
    </location>
</feature>
<dbReference type="GO" id="GO:0008171">
    <property type="term" value="F:O-methyltransferase activity"/>
    <property type="evidence" value="ECO:0007669"/>
    <property type="project" value="InterPro"/>
</dbReference>
<name>A0A439CTQ2_9PEZI</name>
<dbReference type="PANTHER" id="PTHR43712:SF1">
    <property type="entry name" value="HYPOTHETICAL O-METHYLTRANSFERASE (EUROFUNG)-RELATED"/>
    <property type="match status" value="1"/>
</dbReference>
<dbReference type="Gene3D" id="1.10.10.10">
    <property type="entry name" value="Winged helix-like DNA-binding domain superfamily/Winged helix DNA-binding domain"/>
    <property type="match status" value="1"/>
</dbReference>
<evidence type="ECO:0000313" key="7">
    <source>
        <dbReference type="Proteomes" id="UP000286045"/>
    </source>
</evidence>
<evidence type="ECO:0000256" key="2">
    <source>
        <dbReference type="ARBA" id="ARBA00022679"/>
    </source>
</evidence>
<organism evidence="6 7">
    <name type="scientific">Xylaria grammica</name>
    <dbReference type="NCBI Taxonomy" id="363999"/>
    <lineage>
        <taxon>Eukaryota</taxon>
        <taxon>Fungi</taxon>
        <taxon>Dikarya</taxon>
        <taxon>Ascomycota</taxon>
        <taxon>Pezizomycotina</taxon>
        <taxon>Sordariomycetes</taxon>
        <taxon>Xylariomycetidae</taxon>
        <taxon>Xylariales</taxon>
        <taxon>Xylariaceae</taxon>
        <taxon>Xylaria</taxon>
    </lineage>
</organism>
<evidence type="ECO:0000256" key="1">
    <source>
        <dbReference type="ARBA" id="ARBA00022603"/>
    </source>
</evidence>
<comment type="caution">
    <text evidence="6">The sequence shown here is derived from an EMBL/GenBank/DDBJ whole genome shotgun (WGS) entry which is preliminary data.</text>
</comment>
<dbReference type="Gene3D" id="3.40.50.150">
    <property type="entry name" value="Vaccinia Virus protein VP39"/>
    <property type="match status" value="1"/>
</dbReference>
<dbReference type="PANTHER" id="PTHR43712">
    <property type="entry name" value="PUTATIVE (AFU_ORTHOLOGUE AFUA_4G14580)-RELATED"/>
    <property type="match status" value="1"/>
</dbReference>
<dbReference type="GO" id="GO:0032259">
    <property type="term" value="P:methylation"/>
    <property type="evidence" value="ECO:0007669"/>
    <property type="project" value="UniProtKB-KW"/>
</dbReference>
<dbReference type="EMBL" id="RYZI01000432">
    <property type="protein sequence ID" value="RWA05502.1"/>
    <property type="molecule type" value="Genomic_DNA"/>
</dbReference>
<dbReference type="SUPFAM" id="SSF46785">
    <property type="entry name" value="Winged helix' DNA-binding domain"/>
    <property type="match status" value="1"/>
</dbReference>